<feature type="transmembrane region" description="Helical" evidence="1">
    <location>
        <begin position="58"/>
        <end position="83"/>
    </location>
</feature>
<evidence type="ECO:0000313" key="2">
    <source>
        <dbReference type="EMBL" id="MFC3512225.1"/>
    </source>
</evidence>
<protein>
    <submittedName>
        <fullName evidence="2">Uncharacterized protein</fullName>
    </submittedName>
</protein>
<keyword evidence="1" id="KW-0812">Transmembrane</keyword>
<dbReference type="EMBL" id="JBHRWI010000022">
    <property type="protein sequence ID" value="MFC3512225.1"/>
    <property type="molecule type" value="Genomic_DNA"/>
</dbReference>
<proteinExistence type="predicted"/>
<accession>A0ABV7QIV9</accession>
<gene>
    <name evidence="2" type="ORF">ACFORO_18785</name>
</gene>
<dbReference type="Proteomes" id="UP001595764">
    <property type="component" value="Unassembled WGS sequence"/>
</dbReference>
<dbReference type="RefSeq" id="WP_377870916.1">
    <property type="nucleotide sequence ID" value="NZ_JBHMAY010000025.1"/>
</dbReference>
<comment type="caution">
    <text evidence="2">The sequence shown here is derived from an EMBL/GenBank/DDBJ whole genome shotgun (WGS) entry which is preliminary data.</text>
</comment>
<keyword evidence="1" id="KW-1133">Transmembrane helix</keyword>
<evidence type="ECO:0000256" key="1">
    <source>
        <dbReference type="SAM" id="Phobius"/>
    </source>
</evidence>
<reference evidence="3" key="1">
    <citation type="journal article" date="2019" name="Int. J. Syst. Evol. Microbiol.">
        <title>The Global Catalogue of Microorganisms (GCM) 10K type strain sequencing project: providing services to taxonomists for standard genome sequencing and annotation.</title>
        <authorList>
            <consortium name="The Broad Institute Genomics Platform"/>
            <consortium name="The Broad Institute Genome Sequencing Center for Infectious Disease"/>
            <person name="Wu L."/>
            <person name="Ma J."/>
        </authorList>
    </citation>
    <scope>NUCLEOTIDE SEQUENCE [LARGE SCALE GENOMIC DNA]</scope>
    <source>
        <strain evidence="3">CGMCC 4.7682</strain>
    </source>
</reference>
<feature type="transmembrane region" description="Helical" evidence="1">
    <location>
        <begin position="174"/>
        <end position="193"/>
    </location>
</feature>
<sequence>MATDGNASSAGKEMEEVFADRLKFEHELIGQRVTWLMTLNSILVGAIAVVAANAEKTAGSYVVSGVFLVASVMGTISNASCLFSNYWATRAISEAGRVLADSWRGLDPSERSRRQLRMRLYGRDPRSFDAAAGSAPSHVLHPWLMLPSCFLLLFSVLPFLSGAVAAGGKEIPSGWAALTLVLTLSPFVVLPMLDLRRRRSTQPDPDTSVSEG</sequence>
<feature type="transmembrane region" description="Helical" evidence="1">
    <location>
        <begin position="143"/>
        <end position="168"/>
    </location>
</feature>
<keyword evidence="3" id="KW-1185">Reference proteome</keyword>
<organism evidence="2 3">
    <name type="scientific">Amycolatopsis halotolerans</name>
    <dbReference type="NCBI Taxonomy" id="330083"/>
    <lineage>
        <taxon>Bacteria</taxon>
        <taxon>Bacillati</taxon>
        <taxon>Actinomycetota</taxon>
        <taxon>Actinomycetes</taxon>
        <taxon>Pseudonocardiales</taxon>
        <taxon>Pseudonocardiaceae</taxon>
        <taxon>Amycolatopsis</taxon>
    </lineage>
</organism>
<name>A0ABV7QIV9_9PSEU</name>
<keyword evidence="1" id="KW-0472">Membrane</keyword>
<evidence type="ECO:0000313" key="3">
    <source>
        <dbReference type="Proteomes" id="UP001595764"/>
    </source>
</evidence>
<feature type="transmembrane region" description="Helical" evidence="1">
    <location>
        <begin position="33"/>
        <end position="52"/>
    </location>
</feature>